<dbReference type="RefSeq" id="WP_250872128.1">
    <property type="nucleotide sequence ID" value="NZ_JALXFV010000002.1"/>
</dbReference>
<organism evidence="2 3">
    <name type="scientific">Halomarina rubra</name>
    <dbReference type="NCBI Taxonomy" id="2071873"/>
    <lineage>
        <taxon>Archaea</taxon>
        <taxon>Methanobacteriati</taxon>
        <taxon>Methanobacteriota</taxon>
        <taxon>Stenosarchaea group</taxon>
        <taxon>Halobacteria</taxon>
        <taxon>Halobacteriales</taxon>
        <taxon>Natronomonadaceae</taxon>
        <taxon>Halomarina</taxon>
    </lineage>
</organism>
<name>A0ABD6ARJ1_9EURY</name>
<dbReference type="EMBL" id="JBHUDC010000002">
    <property type="protein sequence ID" value="MFD1512140.1"/>
    <property type="molecule type" value="Genomic_DNA"/>
</dbReference>
<gene>
    <name evidence="2" type="ORF">ACFSBT_02455</name>
</gene>
<proteinExistence type="predicted"/>
<keyword evidence="3" id="KW-1185">Reference proteome</keyword>
<dbReference type="Proteomes" id="UP001597187">
    <property type="component" value="Unassembled WGS sequence"/>
</dbReference>
<reference evidence="2 3" key="1">
    <citation type="journal article" date="2019" name="Int. J. Syst. Evol. Microbiol.">
        <title>The Global Catalogue of Microorganisms (GCM) 10K type strain sequencing project: providing services to taxonomists for standard genome sequencing and annotation.</title>
        <authorList>
            <consortium name="The Broad Institute Genomics Platform"/>
            <consortium name="The Broad Institute Genome Sequencing Center for Infectious Disease"/>
            <person name="Wu L."/>
            <person name="Ma J."/>
        </authorList>
    </citation>
    <scope>NUCLEOTIDE SEQUENCE [LARGE SCALE GENOMIC DNA]</scope>
    <source>
        <strain evidence="2 3">CGMCC 1.12563</strain>
    </source>
</reference>
<protein>
    <recommendedName>
        <fullName evidence="1">DUF7513 domain-containing protein</fullName>
    </recommendedName>
</protein>
<evidence type="ECO:0000313" key="2">
    <source>
        <dbReference type="EMBL" id="MFD1512140.1"/>
    </source>
</evidence>
<dbReference type="Pfam" id="PF24353">
    <property type="entry name" value="DUF7513"/>
    <property type="match status" value="1"/>
</dbReference>
<comment type="caution">
    <text evidence="2">The sequence shown here is derived from an EMBL/GenBank/DDBJ whole genome shotgun (WGS) entry which is preliminary data.</text>
</comment>
<evidence type="ECO:0000313" key="3">
    <source>
        <dbReference type="Proteomes" id="UP001597187"/>
    </source>
</evidence>
<evidence type="ECO:0000259" key="1">
    <source>
        <dbReference type="Pfam" id="PF24353"/>
    </source>
</evidence>
<feature type="domain" description="DUF7513" evidence="1">
    <location>
        <begin position="2"/>
        <end position="76"/>
    </location>
</feature>
<accession>A0ABD6ARJ1</accession>
<dbReference type="InterPro" id="IPR055935">
    <property type="entry name" value="DUF7513"/>
</dbReference>
<dbReference type="AlphaFoldDB" id="A0ABD6ARJ1"/>
<sequence length="83" mass="8863">MKQFLAGFGFRSNTPAFEVGEEFEAFVTGLNGHSLVRVGDTVLSLPGETVEPDTRVRVRVTDFDAGADQGSAELLEVLGEGAF</sequence>